<gene>
    <name evidence="2" type="ORF">LTT95_17175</name>
</gene>
<dbReference type="EMBL" id="JAJQKU010000007">
    <property type="protein sequence ID" value="MCD9098670.1"/>
    <property type="molecule type" value="Genomic_DNA"/>
</dbReference>
<feature type="chain" id="PRO_5045051872" description="Lipoprotein" evidence="1">
    <location>
        <begin position="26"/>
        <end position="297"/>
    </location>
</feature>
<feature type="signal peptide" evidence="1">
    <location>
        <begin position="1"/>
        <end position="25"/>
    </location>
</feature>
<sequence length="297" mass="30872">MLYARSTLSRAALPVCLLLSLGACGQTPAPPAAAVMPASTPEALATRTREMPRDDALPVTGLDGGAVRSFLVSQYGDLAQLSGDWPGTPVAEGLGNDAASREVCAREAIGTPDAPAELVAICGVPDDAGHATTARIDFFLLRADADTVSADARTHMDGFGSTGDVAGVDVRRFGPRLYGFVVEDGFTGQGITIGNSSLVLPDGDGFKVAATLRSSLDNLGAMAGCAERDDCAPDAAYDLSFELDIDDRDASAAAWPLRVREQGDACGRRVERTHQVPFDVASGTWTVPASLQRDGCD</sequence>
<evidence type="ECO:0008006" key="4">
    <source>
        <dbReference type="Google" id="ProtNLM"/>
    </source>
</evidence>
<evidence type="ECO:0000313" key="3">
    <source>
        <dbReference type="Proteomes" id="UP001430360"/>
    </source>
</evidence>
<dbReference type="Proteomes" id="UP001430360">
    <property type="component" value="Unassembled WGS sequence"/>
</dbReference>
<keyword evidence="3" id="KW-1185">Reference proteome</keyword>
<reference evidence="2" key="2">
    <citation type="journal article" date="2022" name="Syst. Appl. Microbiol.">
        <title>Physiological and genomic characterisation of Luteimonas fraxinea sp. nov., a bacterial species associated with trees tolerant to ash dieback.</title>
        <authorList>
            <person name="Ulrich K."/>
            <person name="Becker R."/>
            <person name="Behrendt U."/>
            <person name="Kube M."/>
            <person name="Schneck V."/>
            <person name="Ulrich A."/>
        </authorList>
    </citation>
    <scope>NUCLEOTIDE SEQUENCE</scope>
    <source>
        <strain evidence="2">A1P009</strain>
    </source>
</reference>
<keyword evidence="1" id="KW-0732">Signal</keyword>
<name>A0ABS8UGP3_9GAMM</name>
<organism evidence="2 3">
    <name type="scientific">Luteimonas fraxinea</name>
    <dbReference type="NCBI Taxonomy" id="2901869"/>
    <lineage>
        <taxon>Bacteria</taxon>
        <taxon>Pseudomonadati</taxon>
        <taxon>Pseudomonadota</taxon>
        <taxon>Gammaproteobacteria</taxon>
        <taxon>Lysobacterales</taxon>
        <taxon>Lysobacteraceae</taxon>
        <taxon>Luteimonas</taxon>
    </lineage>
</organism>
<dbReference type="RefSeq" id="WP_232138030.1">
    <property type="nucleotide sequence ID" value="NZ_JAJQKU010000007.1"/>
</dbReference>
<proteinExistence type="predicted"/>
<accession>A0ABS8UGP3</accession>
<protein>
    <recommendedName>
        <fullName evidence="4">Lipoprotein</fullName>
    </recommendedName>
</protein>
<dbReference type="PROSITE" id="PS51257">
    <property type="entry name" value="PROKAR_LIPOPROTEIN"/>
    <property type="match status" value="1"/>
</dbReference>
<evidence type="ECO:0000256" key="1">
    <source>
        <dbReference type="SAM" id="SignalP"/>
    </source>
</evidence>
<evidence type="ECO:0000313" key="2">
    <source>
        <dbReference type="EMBL" id="MCD9098670.1"/>
    </source>
</evidence>
<reference evidence="2" key="1">
    <citation type="submission" date="2021-12" db="EMBL/GenBank/DDBJ databases">
        <authorList>
            <person name="Ulrich A."/>
        </authorList>
    </citation>
    <scope>NUCLEOTIDE SEQUENCE</scope>
    <source>
        <strain evidence="2">A1P009</strain>
    </source>
</reference>
<comment type="caution">
    <text evidence="2">The sequence shown here is derived from an EMBL/GenBank/DDBJ whole genome shotgun (WGS) entry which is preliminary data.</text>
</comment>